<organism evidence="2 3">
    <name type="scientific">Polarella glacialis</name>
    <name type="common">Dinoflagellate</name>
    <dbReference type="NCBI Taxonomy" id="89957"/>
    <lineage>
        <taxon>Eukaryota</taxon>
        <taxon>Sar</taxon>
        <taxon>Alveolata</taxon>
        <taxon>Dinophyceae</taxon>
        <taxon>Suessiales</taxon>
        <taxon>Suessiaceae</taxon>
        <taxon>Polarella</taxon>
    </lineage>
</organism>
<dbReference type="AlphaFoldDB" id="A0A813HR38"/>
<reference evidence="2" key="1">
    <citation type="submission" date="2021-02" db="EMBL/GenBank/DDBJ databases">
        <authorList>
            <person name="Dougan E. K."/>
            <person name="Rhodes N."/>
            <person name="Thang M."/>
            <person name="Chan C."/>
        </authorList>
    </citation>
    <scope>NUCLEOTIDE SEQUENCE</scope>
</reference>
<comment type="caution">
    <text evidence="2">The sequence shown here is derived from an EMBL/GenBank/DDBJ whole genome shotgun (WGS) entry which is preliminary data.</text>
</comment>
<dbReference type="EMBL" id="CAJNNV010032439">
    <property type="protein sequence ID" value="CAE8639984.1"/>
    <property type="molecule type" value="Genomic_DNA"/>
</dbReference>
<name>A0A813HR38_POLGL</name>
<accession>A0A813HR38</accession>
<feature type="region of interest" description="Disordered" evidence="1">
    <location>
        <begin position="142"/>
        <end position="188"/>
    </location>
</feature>
<evidence type="ECO:0000313" key="2">
    <source>
        <dbReference type="EMBL" id="CAE8639984.1"/>
    </source>
</evidence>
<evidence type="ECO:0000256" key="1">
    <source>
        <dbReference type="SAM" id="MobiDB-lite"/>
    </source>
</evidence>
<keyword evidence="3" id="KW-1185">Reference proteome</keyword>
<protein>
    <submittedName>
        <fullName evidence="2">Uncharacterized protein</fullName>
    </submittedName>
</protein>
<dbReference type="Proteomes" id="UP000654075">
    <property type="component" value="Unassembled WGS sequence"/>
</dbReference>
<feature type="compositionally biased region" description="Polar residues" evidence="1">
    <location>
        <begin position="167"/>
        <end position="185"/>
    </location>
</feature>
<feature type="non-terminal residue" evidence="2">
    <location>
        <position position="1"/>
    </location>
</feature>
<evidence type="ECO:0000313" key="3">
    <source>
        <dbReference type="Proteomes" id="UP000654075"/>
    </source>
</evidence>
<sequence>AVRPQGSFVSRPHMHGNSGGIGVQMPMNPGQPMVYAQRPVAMPQAQRPVTYMTHPMSMSAPSGQGQAAWAASQMQPQHMSFAGSMSAPVVVHHVAPPMEEYFAREDHSPRPEQDNQDAEFLRLLDSLEVRVDLMAQMQHTRNQIQARAREADVPPEFDQEAPGWEDSASQQGDPYQSNETQSLEQENQHLLYAQLQALQKHLRGWP</sequence>
<proteinExistence type="predicted"/>
<gene>
    <name evidence="2" type="ORF">PGLA1383_LOCUS54958</name>
</gene>
<feature type="non-terminal residue" evidence="2">
    <location>
        <position position="206"/>
    </location>
</feature>